<evidence type="ECO:0000256" key="1">
    <source>
        <dbReference type="ARBA" id="ARBA00022729"/>
    </source>
</evidence>
<feature type="signal peptide" evidence="2">
    <location>
        <begin position="1"/>
        <end position="17"/>
    </location>
</feature>
<proteinExistence type="predicted"/>
<evidence type="ECO:0000256" key="2">
    <source>
        <dbReference type="SAM" id="SignalP"/>
    </source>
</evidence>
<name>A0A9P4IP70_9PEZI</name>
<dbReference type="PANTHER" id="PTHR30006:SF2">
    <property type="entry name" value="ABC TRANSPORTER SUBSTRATE-BINDING PROTEIN"/>
    <property type="match status" value="1"/>
</dbReference>
<organism evidence="3 4">
    <name type="scientific">Rhizodiscina lignyota</name>
    <dbReference type="NCBI Taxonomy" id="1504668"/>
    <lineage>
        <taxon>Eukaryota</taxon>
        <taxon>Fungi</taxon>
        <taxon>Dikarya</taxon>
        <taxon>Ascomycota</taxon>
        <taxon>Pezizomycotina</taxon>
        <taxon>Dothideomycetes</taxon>
        <taxon>Pleosporomycetidae</taxon>
        <taxon>Aulographales</taxon>
        <taxon>Rhizodiscinaceae</taxon>
        <taxon>Rhizodiscina</taxon>
    </lineage>
</organism>
<keyword evidence="1 2" id="KW-0732">Signal</keyword>
<protein>
    <submittedName>
        <fullName evidence="3">Periplasmic binding protein-like II</fullName>
    </submittedName>
</protein>
<evidence type="ECO:0000313" key="3">
    <source>
        <dbReference type="EMBL" id="KAF2104729.1"/>
    </source>
</evidence>
<reference evidence="3" key="1">
    <citation type="journal article" date="2020" name="Stud. Mycol.">
        <title>101 Dothideomycetes genomes: a test case for predicting lifestyles and emergence of pathogens.</title>
        <authorList>
            <person name="Haridas S."/>
            <person name="Albert R."/>
            <person name="Binder M."/>
            <person name="Bloem J."/>
            <person name="Labutti K."/>
            <person name="Salamov A."/>
            <person name="Andreopoulos B."/>
            <person name="Baker S."/>
            <person name="Barry K."/>
            <person name="Bills G."/>
            <person name="Bluhm B."/>
            <person name="Cannon C."/>
            <person name="Castanera R."/>
            <person name="Culley D."/>
            <person name="Daum C."/>
            <person name="Ezra D."/>
            <person name="Gonzalez J."/>
            <person name="Henrissat B."/>
            <person name="Kuo A."/>
            <person name="Liang C."/>
            <person name="Lipzen A."/>
            <person name="Lutzoni F."/>
            <person name="Magnuson J."/>
            <person name="Mondo S."/>
            <person name="Nolan M."/>
            <person name="Ohm R."/>
            <person name="Pangilinan J."/>
            <person name="Park H.-J."/>
            <person name="Ramirez L."/>
            <person name="Alfaro M."/>
            <person name="Sun H."/>
            <person name="Tritt A."/>
            <person name="Yoshinaga Y."/>
            <person name="Zwiers L.-H."/>
            <person name="Turgeon B."/>
            <person name="Goodwin S."/>
            <person name="Spatafora J."/>
            <person name="Crous P."/>
            <person name="Grigoriev I."/>
        </authorList>
    </citation>
    <scope>NUCLEOTIDE SEQUENCE</scope>
    <source>
        <strain evidence="3">CBS 133067</strain>
    </source>
</reference>
<dbReference type="OrthoDB" id="124329at2759"/>
<dbReference type="AlphaFoldDB" id="A0A9P4IP70"/>
<dbReference type="Proteomes" id="UP000799772">
    <property type="component" value="Unassembled WGS sequence"/>
</dbReference>
<comment type="caution">
    <text evidence="3">The sequence shown here is derived from an EMBL/GenBank/DDBJ whole genome shotgun (WGS) entry which is preliminary data.</text>
</comment>
<dbReference type="Gene3D" id="3.40.190.10">
    <property type="entry name" value="Periplasmic binding protein-like II"/>
    <property type="match status" value="2"/>
</dbReference>
<sequence length="365" mass="41352">MAAIRRLLFITLAGSLGVTSTGFRANVPVDTRSLDEIYAAAQNESGPLIVASGGDAQSQGDTIRNAWAQRFPRIPLNLTVDLSKYHDSRIDRAFYEKNENTDVALLQTLHDFPYWKEQNRLMYYKPATFNDIYNGEKDLDGAYYPILTFNFGRFIYDSTKLNASLIPKSYADLTDPRYKDKLVLTLPNDDDAILYLFHTIVSKYGFRWLDGLIANNPMWVRGTGTPTFVLQQEHNNATSKLALTITSAAAPANATYFHVKEPQAPEQYMSWTQTAAIFASTKRPNSAQLFISWLLSDEFQSTLQSQGRPIVRRSLDQGELYLSNTTQVDGFRVFMNDRRFVERWRLQFETSLGTAQGPSALTFVP</sequence>
<gene>
    <name evidence="3" type="ORF">NA57DRAFT_70936</name>
</gene>
<dbReference type="Pfam" id="PF13343">
    <property type="entry name" value="SBP_bac_6"/>
    <property type="match status" value="1"/>
</dbReference>
<evidence type="ECO:0000313" key="4">
    <source>
        <dbReference type="Proteomes" id="UP000799772"/>
    </source>
</evidence>
<accession>A0A9P4IP70</accession>
<dbReference type="EMBL" id="ML978121">
    <property type="protein sequence ID" value="KAF2104729.1"/>
    <property type="molecule type" value="Genomic_DNA"/>
</dbReference>
<dbReference type="PANTHER" id="PTHR30006">
    <property type="entry name" value="THIAMINE-BINDING PERIPLASMIC PROTEIN-RELATED"/>
    <property type="match status" value="1"/>
</dbReference>
<feature type="chain" id="PRO_5040371160" evidence="2">
    <location>
        <begin position="18"/>
        <end position="365"/>
    </location>
</feature>
<dbReference type="SUPFAM" id="SSF53850">
    <property type="entry name" value="Periplasmic binding protein-like II"/>
    <property type="match status" value="1"/>
</dbReference>
<keyword evidence="4" id="KW-1185">Reference proteome</keyword>